<dbReference type="SUPFAM" id="SSF53448">
    <property type="entry name" value="Nucleotide-diphospho-sugar transferases"/>
    <property type="match status" value="1"/>
</dbReference>
<dbReference type="Pfam" id="PF13641">
    <property type="entry name" value="Glyco_tranf_2_3"/>
    <property type="match status" value="1"/>
</dbReference>
<keyword evidence="9" id="KW-1185">Reference proteome</keyword>
<dbReference type="GO" id="GO:0016740">
    <property type="term" value="F:transferase activity"/>
    <property type="evidence" value="ECO:0007669"/>
    <property type="project" value="UniProtKB-KW"/>
</dbReference>
<evidence type="ECO:0000313" key="8">
    <source>
        <dbReference type="EMBL" id="QZD86485.1"/>
    </source>
</evidence>
<evidence type="ECO:0000256" key="4">
    <source>
        <dbReference type="ARBA" id="ARBA00022692"/>
    </source>
</evidence>
<keyword evidence="6 7" id="KW-0472">Membrane</keyword>
<evidence type="ECO:0000256" key="3">
    <source>
        <dbReference type="ARBA" id="ARBA00022679"/>
    </source>
</evidence>
<dbReference type="InterPro" id="IPR029044">
    <property type="entry name" value="Nucleotide-diphossugar_trans"/>
</dbReference>
<keyword evidence="2" id="KW-0328">Glycosyltransferase</keyword>
<feature type="transmembrane region" description="Helical" evidence="7">
    <location>
        <begin position="378"/>
        <end position="396"/>
    </location>
</feature>
<dbReference type="EMBL" id="CP081297">
    <property type="protein sequence ID" value="QZD86485.1"/>
    <property type="molecule type" value="Genomic_DNA"/>
</dbReference>
<dbReference type="PANTHER" id="PTHR43867:SF2">
    <property type="entry name" value="CELLULOSE SYNTHASE CATALYTIC SUBUNIT A [UDP-FORMING]"/>
    <property type="match status" value="1"/>
</dbReference>
<keyword evidence="5 7" id="KW-1133">Transmembrane helix</keyword>
<evidence type="ECO:0000256" key="6">
    <source>
        <dbReference type="ARBA" id="ARBA00023136"/>
    </source>
</evidence>
<protein>
    <submittedName>
        <fullName evidence="8">Glycosyl transferase family protein</fullName>
    </submittedName>
</protein>
<gene>
    <name evidence="8" type="ORF">K3166_09555</name>
</gene>
<dbReference type="PANTHER" id="PTHR43867">
    <property type="entry name" value="CELLULOSE SYNTHASE CATALYTIC SUBUNIT A [UDP-FORMING]"/>
    <property type="match status" value="1"/>
</dbReference>
<dbReference type="Gene3D" id="3.90.550.10">
    <property type="entry name" value="Spore Coat Polysaccharide Biosynthesis Protein SpsA, Chain A"/>
    <property type="match status" value="1"/>
</dbReference>
<name>A0ABX8ZBU7_9SPHN</name>
<keyword evidence="4 7" id="KW-0812">Transmembrane</keyword>
<dbReference type="NCBIfam" id="NF011307">
    <property type="entry name" value="PRK14716.1-5"/>
    <property type="match status" value="1"/>
</dbReference>
<evidence type="ECO:0000256" key="7">
    <source>
        <dbReference type="SAM" id="Phobius"/>
    </source>
</evidence>
<dbReference type="InterPro" id="IPR050321">
    <property type="entry name" value="Glycosyltr_2/OpgH_subfam"/>
</dbReference>
<keyword evidence="3 8" id="KW-0808">Transferase</keyword>
<evidence type="ECO:0000256" key="2">
    <source>
        <dbReference type="ARBA" id="ARBA00022676"/>
    </source>
</evidence>
<evidence type="ECO:0000256" key="5">
    <source>
        <dbReference type="ARBA" id="ARBA00022989"/>
    </source>
</evidence>
<organism evidence="8 9">
    <name type="scientific">Qipengyuania psychrotolerans</name>
    <dbReference type="NCBI Taxonomy" id="2867238"/>
    <lineage>
        <taxon>Bacteria</taxon>
        <taxon>Pseudomonadati</taxon>
        <taxon>Pseudomonadota</taxon>
        <taxon>Alphaproteobacteria</taxon>
        <taxon>Sphingomonadales</taxon>
        <taxon>Erythrobacteraceae</taxon>
        <taxon>Qipengyuania</taxon>
    </lineage>
</organism>
<sequence>MPVAQFTFAEWLALLQHELLLLAAVFFAIGLLDELAVDASYAWLRITGRAETPRIQDDGRADQLMSGMAAVFIPAWEEDAVIGPTLAHALRSWVLDELRIYVGCYRNDAPTIASVAAIARDDDRVRIVIVGEDGPTSKAHCLNRLYRALREDEDRSQTKAHMVVLHDAEDMVDPAALALLDREIWEKDFVQLPVMALPPSHSNWIAGHYSDEFAESHAKSMVVRDALGCSVPGAGVGSAIARPMLSRLAAAHGGEPFARHSLTEDYELGQRIGALGGRGCFLRVRTAEGRLVATRSYFPSDIRSAVRQKTRWTHGIALQGWDRLGWHGKFADRWMTLRDRRGPLAAILLAVAYALVLSAVFSHILVEFGAIAPLKPSPLLQYLLVFTFAGLVWRCLMRAAFTAREYGFFQGVIAIPRILVSNIIAIMSGRRAIAAYWRTLRGAPVVWDKTDHRDHPALALEPQVAG</sequence>
<feature type="transmembrane region" description="Helical" evidence="7">
    <location>
        <begin position="344"/>
        <end position="366"/>
    </location>
</feature>
<accession>A0ABX8ZBU7</accession>
<reference evidence="8 9" key="1">
    <citation type="submission" date="2021-08" db="EMBL/GenBank/DDBJ databases">
        <title>Comparative Genomics Analysis of the Genus Qipengyuania Reveals Extensive Genetic Diversity and Metabolic Versatility, Including the Description of Fifteen Novel Species.</title>
        <authorList>
            <person name="Liu Y."/>
        </authorList>
    </citation>
    <scope>NUCLEOTIDE SEQUENCE [LARGE SCALE GENOMIC DNA]</scope>
    <source>
        <strain evidence="8 9">1XM2-8</strain>
    </source>
</reference>
<evidence type="ECO:0000256" key="1">
    <source>
        <dbReference type="ARBA" id="ARBA00004141"/>
    </source>
</evidence>
<comment type="subcellular location">
    <subcellularLocation>
        <location evidence="1">Membrane</location>
        <topology evidence="1">Multi-pass membrane protein</topology>
    </subcellularLocation>
</comment>
<feature type="transmembrane region" description="Helical" evidence="7">
    <location>
        <begin position="20"/>
        <end position="44"/>
    </location>
</feature>
<dbReference type="RefSeq" id="WP_221422029.1">
    <property type="nucleotide sequence ID" value="NZ_CP081297.1"/>
</dbReference>
<dbReference type="Proteomes" id="UP000824280">
    <property type="component" value="Chromosome"/>
</dbReference>
<proteinExistence type="predicted"/>
<evidence type="ECO:0000313" key="9">
    <source>
        <dbReference type="Proteomes" id="UP000824280"/>
    </source>
</evidence>